<reference evidence="2 4" key="1">
    <citation type="submission" date="2019-07" db="EMBL/GenBank/DDBJ databases">
        <authorList>
            <person name="Qu J.-H."/>
        </authorList>
    </citation>
    <scope>NUCLEOTIDE SEQUENCE [LARGE SCALE GENOMIC DNA]</scope>
    <source>
        <strain evidence="2 4">MDT1-10-3</strain>
    </source>
</reference>
<dbReference type="AlphaFoldDB" id="A0A5M8Q7G4"/>
<feature type="transmembrane region" description="Helical" evidence="1">
    <location>
        <begin position="93"/>
        <end position="116"/>
    </location>
</feature>
<comment type="caution">
    <text evidence="2">The sequence shown here is derived from an EMBL/GenBank/DDBJ whole genome shotgun (WGS) entry which is preliminary data.</text>
</comment>
<reference evidence="2 4" key="2">
    <citation type="submission" date="2019-09" db="EMBL/GenBank/DDBJ databases">
        <title>A bacterium isolated from glacier soil.</title>
        <authorList>
            <person name="Liu Q."/>
        </authorList>
    </citation>
    <scope>NUCLEOTIDE SEQUENCE [LARGE SCALE GENOMIC DNA]</scope>
    <source>
        <strain evidence="2 4">MDT1-10-3</strain>
    </source>
</reference>
<proteinExistence type="predicted"/>
<name>A0A5M8Q7G4_9BACT</name>
<keyword evidence="5" id="KW-1185">Reference proteome</keyword>
<dbReference type="RefSeq" id="WP_149100086.1">
    <property type="nucleotide sequence ID" value="NZ_BMMG01000007.1"/>
</dbReference>
<feature type="transmembrane region" description="Helical" evidence="1">
    <location>
        <begin position="33"/>
        <end position="53"/>
    </location>
</feature>
<reference evidence="3 5" key="3">
    <citation type="submission" date="2024-08" db="EMBL/GenBank/DDBJ databases">
        <authorList>
            <person name="Wei W."/>
        </authorList>
    </citation>
    <scope>NUCLEOTIDE SEQUENCE [LARGE SCALE GENOMIC DNA]</scope>
    <source>
        <strain evidence="3 5">XU2</strain>
    </source>
</reference>
<dbReference type="Proteomes" id="UP000323866">
    <property type="component" value="Unassembled WGS sequence"/>
</dbReference>
<sequence length="127" mass="14796">MKFFRGMLLLTGLLVLLVTVLVATTGEQLVHSYVWYMLGFFVFVTSFTHYIGHLGLKHDAGNLHAYFYASMGVRMVFAIIVIFVYRYFHDEKIVQFVINFFALYFIYAGFEIYALLSNLRQNSKKHA</sequence>
<dbReference type="OrthoDB" id="893795at2"/>
<evidence type="ECO:0000313" key="2">
    <source>
        <dbReference type="EMBL" id="KAA6431058.1"/>
    </source>
</evidence>
<dbReference type="EMBL" id="JBGOGF010000007">
    <property type="protein sequence ID" value="MFA1772388.1"/>
    <property type="molecule type" value="Genomic_DNA"/>
</dbReference>
<evidence type="ECO:0000313" key="3">
    <source>
        <dbReference type="EMBL" id="MFA1772388.1"/>
    </source>
</evidence>
<dbReference type="EMBL" id="VKKZ01000024">
    <property type="protein sequence ID" value="KAA6431058.1"/>
    <property type="molecule type" value="Genomic_DNA"/>
</dbReference>
<feature type="transmembrane region" description="Helical" evidence="1">
    <location>
        <begin position="65"/>
        <end position="87"/>
    </location>
</feature>
<protein>
    <submittedName>
        <fullName evidence="2">Uncharacterized protein</fullName>
    </submittedName>
</protein>
<keyword evidence="1" id="KW-0472">Membrane</keyword>
<evidence type="ECO:0000313" key="5">
    <source>
        <dbReference type="Proteomes" id="UP001570846"/>
    </source>
</evidence>
<organism evidence="2 4">
    <name type="scientific">Rufibacter glacialis</name>
    <dbReference type="NCBI Taxonomy" id="1259555"/>
    <lineage>
        <taxon>Bacteria</taxon>
        <taxon>Pseudomonadati</taxon>
        <taxon>Bacteroidota</taxon>
        <taxon>Cytophagia</taxon>
        <taxon>Cytophagales</taxon>
        <taxon>Hymenobacteraceae</taxon>
        <taxon>Rufibacter</taxon>
    </lineage>
</organism>
<gene>
    <name evidence="3" type="ORF">ACD591_13890</name>
    <name evidence="2" type="ORF">FOE74_18335</name>
</gene>
<keyword evidence="1" id="KW-0812">Transmembrane</keyword>
<dbReference type="Proteomes" id="UP001570846">
    <property type="component" value="Unassembled WGS sequence"/>
</dbReference>
<keyword evidence="1" id="KW-1133">Transmembrane helix</keyword>
<evidence type="ECO:0000313" key="4">
    <source>
        <dbReference type="Proteomes" id="UP000323866"/>
    </source>
</evidence>
<accession>A0A5M8Q7G4</accession>
<evidence type="ECO:0000256" key="1">
    <source>
        <dbReference type="SAM" id="Phobius"/>
    </source>
</evidence>